<dbReference type="OrthoDB" id="9777711at2"/>
<dbReference type="RefSeq" id="WP_108576589.1">
    <property type="nucleotide sequence ID" value="NZ_CP026952.1"/>
</dbReference>
<accession>A0A5F2ERB3</accession>
<dbReference type="InterPro" id="IPR014748">
    <property type="entry name" value="Enoyl-CoA_hydra_C"/>
</dbReference>
<comment type="similarity">
    <text evidence="1">Belongs to the enoyl-CoA hydratase/isomerase family.</text>
</comment>
<dbReference type="Pfam" id="PF00378">
    <property type="entry name" value="ECH_1"/>
    <property type="match status" value="1"/>
</dbReference>
<gene>
    <name evidence="2" type="ORF">C3E78_01165</name>
</gene>
<dbReference type="EMBL" id="CP026952">
    <property type="protein sequence ID" value="AWB90943.1"/>
    <property type="molecule type" value="Genomic_DNA"/>
</dbReference>
<keyword evidence="3" id="KW-1185">Reference proteome</keyword>
<dbReference type="PANTHER" id="PTHR43459:SF1">
    <property type="entry name" value="EG:BACN32G11.4 PROTEIN"/>
    <property type="match status" value="1"/>
</dbReference>
<evidence type="ECO:0000313" key="3">
    <source>
        <dbReference type="Proteomes" id="UP000244384"/>
    </source>
</evidence>
<dbReference type="AlphaFoldDB" id="A0A2S0WHZ2"/>
<dbReference type="PANTHER" id="PTHR43459">
    <property type="entry name" value="ENOYL-COA HYDRATASE"/>
    <property type="match status" value="1"/>
</dbReference>
<accession>A0A2S0WHZ2</accession>
<dbReference type="KEGG" id="aez:C3E78_01165"/>
<proteinExistence type="inferred from homology"/>
<dbReference type="Gene3D" id="3.90.226.10">
    <property type="entry name" value="2-enoyl-CoA Hydratase, Chain A, domain 1"/>
    <property type="match status" value="1"/>
</dbReference>
<dbReference type="Gene3D" id="1.10.12.10">
    <property type="entry name" value="Lyase 2-enoyl-coa Hydratase, Chain A, domain 2"/>
    <property type="match status" value="1"/>
</dbReference>
<dbReference type="Proteomes" id="UP000244384">
    <property type="component" value="Chromosome"/>
</dbReference>
<dbReference type="SUPFAM" id="SSF52096">
    <property type="entry name" value="ClpP/crotonase"/>
    <property type="match status" value="1"/>
</dbReference>
<dbReference type="EC" id="4.2.1.17" evidence="2"/>
<organism evidence="2 3">
    <name type="scientific">Aeromicrobium chenweiae</name>
    <dbReference type="NCBI Taxonomy" id="2079793"/>
    <lineage>
        <taxon>Bacteria</taxon>
        <taxon>Bacillati</taxon>
        <taxon>Actinomycetota</taxon>
        <taxon>Actinomycetes</taxon>
        <taxon>Propionibacteriales</taxon>
        <taxon>Nocardioidaceae</taxon>
        <taxon>Aeromicrobium</taxon>
    </lineage>
</organism>
<keyword evidence="2" id="KW-0456">Lyase</keyword>
<sequence>MSETEQPATVMYEIQDGVVTLTLNRPDRLNAWTPLMQQELYDSLDRIMSDPDARIVVLTGAGRGFCGGADMSVLQVASAETEKGSRPLLAPMWFPKPIIAAINGPCAGIGLQLALMCDVRIAARNAKFTTSFARRGLIAEHGLSWLLPKITTMATAMELLLSARVFLAEEAKELGVIHQVADEGNALAAALEYAHDLADNVSPTSMAVIKWQMYNHADAPLLDVVDDSDVLMFESLERPDLAEGVASFMEKRKPNFPPVLMAHVPANTRVLGTKPDSLDAESDLRV</sequence>
<evidence type="ECO:0000256" key="1">
    <source>
        <dbReference type="ARBA" id="ARBA00005254"/>
    </source>
</evidence>
<dbReference type="InterPro" id="IPR029045">
    <property type="entry name" value="ClpP/crotonase-like_dom_sf"/>
</dbReference>
<name>A0A2S0WHZ2_9ACTN</name>
<dbReference type="CDD" id="cd06558">
    <property type="entry name" value="crotonase-like"/>
    <property type="match status" value="1"/>
</dbReference>
<dbReference type="GO" id="GO:0004300">
    <property type="term" value="F:enoyl-CoA hydratase activity"/>
    <property type="evidence" value="ECO:0007669"/>
    <property type="project" value="UniProtKB-EC"/>
</dbReference>
<reference evidence="3" key="1">
    <citation type="submission" date="2018-01" db="EMBL/GenBank/DDBJ databases">
        <authorList>
            <person name="Li J."/>
        </authorList>
    </citation>
    <scope>NUCLEOTIDE SEQUENCE [LARGE SCALE GENOMIC DNA]</scope>
    <source>
        <strain evidence="3">592</strain>
    </source>
</reference>
<protein>
    <submittedName>
        <fullName evidence="2">Enoyl-CoA hydratase</fullName>
        <ecNumber evidence="2">4.2.1.17</ecNumber>
    </submittedName>
</protein>
<evidence type="ECO:0000313" key="2">
    <source>
        <dbReference type="EMBL" id="AWB90943.1"/>
    </source>
</evidence>
<dbReference type="InterPro" id="IPR001753">
    <property type="entry name" value="Enoyl-CoA_hydra/iso"/>
</dbReference>